<dbReference type="Pfam" id="PF01841">
    <property type="entry name" value="Transglut_core"/>
    <property type="match status" value="1"/>
</dbReference>
<feature type="transmembrane region" description="Helical" evidence="2">
    <location>
        <begin position="600"/>
        <end position="623"/>
    </location>
</feature>
<feature type="transmembrane region" description="Helical" evidence="2">
    <location>
        <begin position="64"/>
        <end position="83"/>
    </location>
</feature>
<dbReference type="InterPro" id="IPR038765">
    <property type="entry name" value="Papain-like_cys_pep_sf"/>
</dbReference>
<comment type="caution">
    <text evidence="4">The sequence shown here is derived from an EMBL/GenBank/DDBJ whole genome shotgun (WGS) entry which is preliminary data.</text>
</comment>
<dbReference type="SMART" id="SM00460">
    <property type="entry name" value="TGc"/>
    <property type="match status" value="1"/>
</dbReference>
<keyword evidence="5" id="KW-1185">Reference proteome</keyword>
<feature type="domain" description="Transglutaminase-like" evidence="3">
    <location>
        <begin position="474"/>
        <end position="544"/>
    </location>
</feature>
<feature type="transmembrane region" description="Helical" evidence="2">
    <location>
        <begin position="39"/>
        <end position="57"/>
    </location>
</feature>
<keyword evidence="2" id="KW-0472">Membrane</keyword>
<dbReference type="EMBL" id="JAERSG010000002">
    <property type="protein sequence ID" value="MBL0747521.1"/>
    <property type="molecule type" value="Genomic_DNA"/>
</dbReference>
<feature type="transmembrane region" description="Helical" evidence="2">
    <location>
        <begin position="170"/>
        <end position="187"/>
    </location>
</feature>
<accession>A0ABS1L747</accession>
<feature type="transmembrane region" description="Helical" evidence="2">
    <location>
        <begin position="207"/>
        <end position="232"/>
    </location>
</feature>
<dbReference type="PANTHER" id="PTHR42736:SF1">
    <property type="entry name" value="PROTEIN-GLUTAMINE GAMMA-GLUTAMYLTRANSFERASE"/>
    <property type="match status" value="1"/>
</dbReference>
<keyword evidence="2" id="KW-0812">Transmembrane</keyword>
<evidence type="ECO:0000313" key="5">
    <source>
        <dbReference type="Proteomes" id="UP000636918"/>
    </source>
</evidence>
<dbReference type="PANTHER" id="PTHR42736">
    <property type="entry name" value="PROTEIN-GLUTAMINE GAMMA-GLUTAMYLTRANSFERASE"/>
    <property type="match status" value="1"/>
</dbReference>
<feature type="transmembrane region" description="Helical" evidence="2">
    <location>
        <begin position="12"/>
        <end position="33"/>
    </location>
</feature>
<reference evidence="4 5" key="1">
    <citation type="submission" date="2021-01" db="EMBL/GenBank/DDBJ databases">
        <title>Genome seq and assembly of Nocardiodes sp. G10.</title>
        <authorList>
            <person name="Chhetri G."/>
        </authorList>
    </citation>
    <scope>NUCLEOTIDE SEQUENCE [LARGE SCALE GENOMIC DNA]</scope>
    <source>
        <strain evidence="4 5">G10</strain>
    </source>
</reference>
<keyword evidence="2" id="KW-1133">Transmembrane helix</keyword>
<name>A0ABS1L747_9ACTN</name>
<gene>
    <name evidence="4" type="ORF">JI751_07865</name>
</gene>
<dbReference type="InterPro" id="IPR002931">
    <property type="entry name" value="Transglutaminase-like"/>
</dbReference>
<dbReference type="SUPFAM" id="SSF54001">
    <property type="entry name" value="Cysteine proteinases"/>
    <property type="match status" value="1"/>
</dbReference>
<dbReference type="Proteomes" id="UP000636918">
    <property type="component" value="Unassembled WGS sequence"/>
</dbReference>
<organism evidence="4 5">
    <name type="scientific">Nocardioides baculatus</name>
    <dbReference type="NCBI Taxonomy" id="2801337"/>
    <lineage>
        <taxon>Bacteria</taxon>
        <taxon>Bacillati</taxon>
        <taxon>Actinomycetota</taxon>
        <taxon>Actinomycetes</taxon>
        <taxon>Propionibacteriales</taxon>
        <taxon>Nocardioidaceae</taxon>
        <taxon>Nocardioides</taxon>
    </lineage>
</organism>
<feature type="region of interest" description="Disordered" evidence="1">
    <location>
        <begin position="758"/>
        <end position="786"/>
    </location>
</feature>
<feature type="transmembrane region" description="Helical" evidence="2">
    <location>
        <begin position="122"/>
        <end position="140"/>
    </location>
</feature>
<dbReference type="InterPro" id="IPR021878">
    <property type="entry name" value="TgpA_N"/>
</dbReference>
<protein>
    <submittedName>
        <fullName evidence="4">Transglutaminase domain-containing protein</fullName>
    </submittedName>
</protein>
<feature type="compositionally biased region" description="Polar residues" evidence="1">
    <location>
        <begin position="776"/>
        <end position="786"/>
    </location>
</feature>
<feature type="compositionally biased region" description="Polar residues" evidence="1">
    <location>
        <begin position="564"/>
        <end position="576"/>
    </location>
</feature>
<feature type="region of interest" description="Disordered" evidence="1">
    <location>
        <begin position="560"/>
        <end position="595"/>
    </location>
</feature>
<feature type="transmembrane region" description="Helical" evidence="2">
    <location>
        <begin position="147"/>
        <end position="164"/>
    </location>
</feature>
<sequence length="786" mass="84178">MKASWSSLPQQLRLAGIAMLAAWVTVLSWRVLTAGFAEVGFPLLFIGVVIAGLGALARWSRIHPLAIIAGQLVLGALLVLGTTTGSPIPTPDNVDAFLAAIDAALESSRSYAAPVQAGVPPVHPLLLIGGTLVVIAVDVIACTLRRAPVAGLALLAAYTLPVAVTGEAVSWWLFSVVAGLFLTLVFLQHSDHVTSWGRAPDGEKGSFSVRTGAIGNTALALGAASIALAIVVPVAVPTMSMSVFDGNGPGTREVEVKDPMVDLRRDLQRGEDIPLMQVTTSGPRPSYFRLSVLARFSGTQWTPGDRDIPDTQTATGALPPLDGVAGSVKRREFKYGVTIGDDFSSTWLPTTSQTTQISAGTDWRYDVTTRDFIAAQDDVTTAGANYDFTGVQLTYDAESMNTAVSGAGSVAGIFTDIPPSLNNEIRRQAAAVTADAPTRFQKAQVLQQWFRTEFEYDINQVESAGSGGADLLAFLNDKVGYCEQFAATMAIMARVLGIPSRVAVGFLEPEKTANGAWEFSAHDLHAWPELYFPGSGWVRFEPTPQTRATDVPDYTVADFAPVTESPTPSATRSTEQLPERGASPSADEGTADESTSSVPWVPVLAGLLGLGLLALLLLTPRLVRAARRRQRMAGDIEDLWLELRDVAADLGHAWPVGRSPRRAGEWLGRLLAATVVGAERPDRPRRGRDQAPEAAQALDRLVGALEHSRYSRHPESFTAERFADDAHVVEQALAAGVTPREVRRAQWWPASVVGRRTTWRPRASRRAQPPTPVDPETSTTVDELVG</sequence>
<evidence type="ECO:0000313" key="4">
    <source>
        <dbReference type="EMBL" id="MBL0747521.1"/>
    </source>
</evidence>
<dbReference type="Gene3D" id="3.10.620.30">
    <property type="match status" value="1"/>
</dbReference>
<evidence type="ECO:0000256" key="1">
    <source>
        <dbReference type="SAM" id="MobiDB-lite"/>
    </source>
</evidence>
<evidence type="ECO:0000256" key="2">
    <source>
        <dbReference type="SAM" id="Phobius"/>
    </source>
</evidence>
<dbReference type="Pfam" id="PF11992">
    <property type="entry name" value="TgpA_N"/>
    <property type="match status" value="1"/>
</dbReference>
<evidence type="ECO:0000259" key="3">
    <source>
        <dbReference type="SMART" id="SM00460"/>
    </source>
</evidence>
<dbReference type="InterPro" id="IPR052901">
    <property type="entry name" value="Bact_TGase-like"/>
</dbReference>
<feature type="region of interest" description="Disordered" evidence="1">
    <location>
        <begin position="301"/>
        <end position="321"/>
    </location>
</feature>
<proteinExistence type="predicted"/>
<dbReference type="RefSeq" id="WP_201935300.1">
    <property type="nucleotide sequence ID" value="NZ_JAERSG010000002.1"/>
</dbReference>